<proteinExistence type="predicted"/>
<dbReference type="RefSeq" id="WP_379680754.1">
    <property type="nucleotide sequence ID" value="NZ_JBHLWP010000016.1"/>
</dbReference>
<dbReference type="InterPro" id="IPR032710">
    <property type="entry name" value="NTF2-like_dom_sf"/>
</dbReference>
<name>A0ABV6FJD8_9BURK</name>
<dbReference type="PANTHER" id="PTHR41252:SF1">
    <property type="entry name" value="BLR2505 PROTEIN"/>
    <property type="match status" value="1"/>
</dbReference>
<keyword evidence="3" id="KW-1185">Reference proteome</keyword>
<comment type="caution">
    <text evidence="2">The sequence shown here is derived from an EMBL/GenBank/DDBJ whole genome shotgun (WGS) entry which is preliminary data.</text>
</comment>
<evidence type="ECO:0000313" key="3">
    <source>
        <dbReference type="Proteomes" id="UP001589773"/>
    </source>
</evidence>
<protein>
    <submittedName>
        <fullName evidence="2">Nuclear transport factor 2 family protein</fullName>
    </submittedName>
</protein>
<accession>A0ABV6FJD8</accession>
<sequence>MDTQDNKRLVLEGYELFKKGDIASLLERCHDDAVWSGPDSDIVPYAGDYHGKHEIARFFQKLDKASAATRFEIRECIAEGDKVVVIGEATWMVRASGRSYDSPWAHVFTLRDGKVARFETIYDIAAAERAFGADCTIAAPTAALHH</sequence>
<dbReference type="Gene3D" id="3.10.450.50">
    <property type="match status" value="1"/>
</dbReference>
<gene>
    <name evidence="2" type="ORF">ACFFJK_17175</name>
</gene>
<dbReference type="EMBL" id="JBHLWP010000016">
    <property type="protein sequence ID" value="MFC0253632.1"/>
    <property type="molecule type" value="Genomic_DNA"/>
</dbReference>
<feature type="domain" description="SnoaL-like" evidence="1">
    <location>
        <begin position="13"/>
        <end position="117"/>
    </location>
</feature>
<dbReference type="Pfam" id="PF12680">
    <property type="entry name" value="SnoaL_2"/>
    <property type="match status" value="1"/>
</dbReference>
<evidence type="ECO:0000259" key="1">
    <source>
        <dbReference type="Pfam" id="PF12680"/>
    </source>
</evidence>
<dbReference type="Proteomes" id="UP001589773">
    <property type="component" value="Unassembled WGS sequence"/>
</dbReference>
<evidence type="ECO:0000313" key="2">
    <source>
        <dbReference type="EMBL" id="MFC0253632.1"/>
    </source>
</evidence>
<dbReference type="PANTHER" id="PTHR41252">
    <property type="entry name" value="BLR2505 PROTEIN"/>
    <property type="match status" value="1"/>
</dbReference>
<dbReference type="SUPFAM" id="SSF54427">
    <property type="entry name" value="NTF2-like"/>
    <property type="match status" value="1"/>
</dbReference>
<reference evidence="2 3" key="1">
    <citation type="submission" date="2024-09" db="EMBL/GenBank/DDBJ databases">
        <authorList>
            <person name="Sun Q."/>
            <person name="Mori K."/>
        </authorList>
    </citation>
    <scope>NUCLEOTIDE SEQUENCE [LARGE SCALE GENOMIC DNA]</scope>
    <source>
        <strain evidence="2 3">CCM 7792</strain>
    </source>
</reference>
<dbReference type="InterPro" id="IPR037401">
    <property type="entry name" value="SnoaL-like"/>
</dbReference>
<organism evidence="2 3">
    <name type="scientific">Massilia consociata</name>
    <dbReference type="NCBI Taxonomy" id="760117"/>
    <lineage>
        <taxon>Bacteria</taxon>
        <taxon>Pseudomonadati</taxon>
        <taxon>Pseudomonadota</taxon>
        <taxon>Betaproteobacteria</taxon>
        <taxon>Burkholderiales</taxon>
        <taxon>Oxalobacteraceae</taxon>
        <taxon>Telluria group</taxon>
        <taxon>Massilia</taxon>
    </lineage>
</organism>